<dbReference type="Pfam" id="PF04107">
    <property type="entry name" value="GCS2"/>
    <property type="match status" value="1"/>
</dbReference>
<evidence type="ECO:0000256" key="1">
    <source>
        <dbReference type="ARBA" id="ARBA00022598"/>
    </source>
</evidence>
<dbReference type="Proteomes" id="UP000831775">
    <property type="component" value="Chromosome"/>
</dbReference>
<comment type="catalytic activity">
    <reaction evidence="4 5">
        <text>L-cysteine + L-glutamate + ATP = gamma-L-glutamyl-L-cysteine + ADP + phosphate + H(+)</text>
        <dbReference type="Rhea" id="RHEA:13285"/>
        <dbReference type="ChEBI" id="CHEBI:15378"/>
        <dbReference type="ChEBI" id="CHEBI:29985"/>
        <dbReference type="ChEBI" id="CHEBI:30616"/>
        <dbReference type="ChEBI" id="CHEBI:35235"/>
        <dbReference type="ChEBI" id="CHEBI:43474"/>
        <dbReference type="ChEBI" id="CHEBI:58173"/>
        <dbReference type="ChEBI" id="CHEBI:456216"/>
        <dbReference type="EC" id="6.3.2.2"/>
    </reaction>
</comment>
<evidence type="ECO:0000256" key="6">
    <source>
        <dbReference type="SAM" id="MobiDB-lite"/>
    </source>
</evidence>
<dbReference type="InterPro" id="IPR011793">
    <property type="entry name" value="YbdK"/>
</dbReference>
<dbReference type="PANTHER" id="PTHR36510:SF1">
    <property type="entry name" value="GLUTAMATE--CYSTEINE LIGASE 2-RELATED"/>
    <property type="match status" value="1"/>
</dbReference>
<evidence type="ECO:0000256" key="2">
    <source>
        <dbReference type="ARBA" id="ARBA00022741"/>
    </source>
</evidence>
<dbReference type="RefSeq" id="WP_244685565.1">
    <property type="nucleotide sequence ID" value="NZ_CP095043.1"/>
</dbReference>
<evidence type="ECO:0000313" key="8">
    <source>
        <dbReference type="Proteomes" id="UP000831775"/>
    </source>
</evidence>
<evidence type="ECO:0000256" key="5">
    <source>
        <dbReference type="HAMAP-Rule" id="MF_01609"/>
    </source>
</evidence>
<protein>
    <recommendedName>
        <fullName evidence="5">Putative glutamate--cysteine ligase 2</fullName>
        <ecNumber evidence="5">6.3.2.2</ecNumber>
    </recommendedName>
    <alternativeName>
        <fullName evidence="5">Gamma-glutamylcysteine synthetase 2</fullName>
        <shortName evidence="5">GCS 2</shortName>
        <shortName evidence="5">Gamma-GCS 2</shortName>
    </alternativeName>
</protein>
<dbReference type="EMBL" id="CP095043">
    <property type="protein sequence ID" value="UOQ60163.1"/>
    <property type="molecule type" value="Genomic_DNA"/>
</dbReference>
<dbReference type="InterPro" id="IPR006336">
    <property type="entry name" value="GCS2"/>
</dbReference>
<keyword evidence="2 5" id="KW-0547">Nucleotide-binding</keyword>
<reference evidence="7 8" key="1">
    <citation type="submission" date="2022-04" db="EMBL/GenBank/DDBJ databases">
        <title>Leucobacter sp. isolated from rhizosphere of onion.</title>
        <authorList>
            <person name="Won M."/>
            <person name="Lee C.-M."/>
            <person name="Woen H.-Y."/>
            <person name="Kwon S.-W."/>
        </authorList>
    </citation>
    <scope>NUCLEOTIDE SEQUENCE [LARGE SCALE GENOMIC DNA]</scope>
    <source>
        <strain evidence="7 8">H25R-14</strain>
    </source>
</reference>
<feature type="region of interest" description="Disordered" evidence="6">
    <location>
        <begin position="364"/>
        <end position="387"/>
    </location>
</feature>
<name>A0ABY4FV55_9MICO</name>
<dbReference type="InterPro" id="IPR050141">
    <property type="entry name" value="GCL_type2/YbdK_subfam"/>
</dbReference>
<proteinExistence type="inferred from homology"/>
<dbReference type="PANTHER" id="PTHR36510">
    <property type="entry name" value="GLUTAMATE--CYSTEINE LIGASE 2-RELATED"/>
    <property type="match status" value="1"/>
</dbReference>
<dbReference type="EC" id="6.3.2.2" evidence="5"/>
<dbReference type="NCBIfam" id="TIGR02050">
    <property type="entry name" value="gshA_cyan_rel"/>
    <property type="match status" value="1"/>
</dbReference>
<evidence type="ECO:0000256" key="4">
    <source>
        <dbReference type="ARBA" id="ARBA00048819"/>
    </source>
</evidence>
<comment type="function">
    <text evidence="5">ATP-dependent carboxylate-amine ligase which exhibits weak glutamate--cysteine ligase activity.</text>
</comment>
<dbReference type="Gene3D" id="3.30.590.20">
    <property type="match status" value="1"/>
</dbReference>
<accession>A0ABY4FV55</accession>
<dbReference type="GO" id="GO:0016874">
    <property type="term" value="F:ligase activity"/>
    <property type="evidence" value="ECO:0007669"/>
    <property type="project" value="UniProtKB-KW"/>
</dbReference>
<evidence type="ECO:0000256" key="3">
    <source>
        <dbReference type="ARBA" id="ARBA00022840"/>
    </source>
</evidence>
<organism evidence="7 8">
    <name type="scientific">Leucobacter rhizosphaerae</name>
    <dbReference type="NCBI Taxonomy" id="2932245"/>
    <lineage>
        <taxon>Bacteria</taxon>
        <taxon>Bacillati</taxon>
        <taxon>Actinomycetota</taxon>
        <taxon>Actinomycetes</taxon>
        <taxon>Micrococcales</taxon>
        <taxon>Microbacteriaceae</taxon>
        <taxon>Leucobacter</taxon>
    </lineage>
</organism>
<comment type="similarity">
    <text evidence="5">Belongs to the glutamate--cysteine ligase type 2 family. YbdK subfamily.</text>
</comment>
<dbReference type="HAMAP" id="MF_01609">
    <property type="entry name" value="Glu_cys_ligase_2"/>
    <property type="match status" value="1"/>
</dbReference>
<dbReference type="SUPFAM" id="SSF55931">
    <property type="entry name" value="Glutamine synthetase/guanido kinase"/>
    <property type="match status" value="1"/>
</dbReference>
<evidence type="ECO:0000313" key="7">
    <source>
        <dbReference type="EMBL" id="UOQ60163.1"/>
    </source>
</evidence>
<keyword evidence="3 5" id="KW-0067">ATP-binding</keyword>
<dbReference type="InterPro" id="IPR014746">
    <property type="entry name" value="Gln_synth/guanido_kin_cat_dom"/>
</dbReference>
<keyword evidence="1 5" id="KW-0436">Ligase</keyword>
<keyword evidence="8" id="KW-1185">Reference proteome</keyword>
<sequence>MHAPDELTFGVEEEYLLLDRETGRPADRAAEIIRELPIPGDRADREFFSSQLETATAVCTRADEAEASLTEFRRAASRIAAAHGAVLAGTGLPPLGGDVAGTVTPKSRYREIQATVRTAAAHQYGTGTHVHVAVPSRDAGVDVLARLARWSPALLALTANSPLWCGEPTGFASWRHINALQWPVTGYPPPFESGADYTRTISELVASDILIDPGLVTWVARLSERYPTVELRIADAQLAAADAVDFALLARALVSAALREHEAGIRAPRLTPTTVDGAIWLAARDGLEGRLVDPLLGVAQPAFDLVDRMRESVTADLDAAGDLGRVTAYLERRRRLGSPARVQEARFADAGIAGLLDLYAAGSGRGAGAAEDPGPPDPSERSGPSRG</sequence>
<gene>
    <name evidence="7" type="ORF">MUN76_14155</name>
</gene>